<dbReference type="PANTHER" id="PTHR24148:SF73">
    <property type="entry name" value="HET DOMAIN PROTEIN (AFU_ORTHOLOGUE AFUA_8G01020)"/>
    <property type="match status" value="1"/>
</dbReference>
<organism evidence="2 3">
    <name type="scientific">Vermiconidia calcicola</name>
    <dbReference type="NCBI Taxonomy" id="1690605"/>
    <lineage>
        <taxon>Eukaryota</taxon>
        <taxon>Fungi</taxon>
        <taxon>Dikarya</taxon>
        <taxon>Ascomycota</taxon>
        <taxon>Pezizomycotina</taxon>
        <taxon>Dothideomycetes</taxon>
        <taxon>Dothideomycetidae</taxon>
        <taxon>Mycosphaerellales</taxon>
        <taxon>Extremaceae</taxon>
        <taxon>Vermiconidia</taxon>
    </lineage>
</organism>
<reference evidence="2 3" key="1">
    <citation type="submission" date="2023-06" db="EMBL/GenBank/DDBJ databases">
        <title>Black Yeasts Isolated from many extreme environments.</title>
        <authorList>
            <person name="Coleine C."/>
            <person name="Stajich J.E."/>
            <person name="Selbmann L."/>
        </authorList>
    </citation>
    <scope>NUCLEOTIDE SEQUENCE [LARGE SCALE GENOMIC DNA]</scope>
    <source>
        <strain evidence="2 3">CCFEE 5887</strain>
    </source>
</reference>
<dbReference type="Pfam" id="PF06985">
    <property type="entry name" value="HET"/>
    <property type="match status" value="1"/>
</dbReference>
<gene>
    <name evidence="2" type="ORF">LTR25_002939</name>
</gene>
<evidence type="ECO:0000313" key="3">
    <source>
        <dbReference type="Proteomes" id="UP001345827"/>
    </source>
</evidence>
<dbReference type="PANTHER" id="PTHR24148">
    <property type="entry name" value="ANKYRIN REPEAT DOMAIN-CONTAINING PROTEIN 39 HOMOLOG-RELATED"/>
    <property type="match status" value="1"/>
</dbReference>
<dbReference type="InterPro" id="IPR010730">
    <property type="entry name" value="HET"/>
</dbReference>
<evidence type="ECO:0000259" key="1">
    <source>
        <dbReference type="Pfam" id="PF06985"/>
    </source>
</evidence>
<comment type="caution">
    <text evidence="2">The sequence shown here is derived from an EMBL/GenBank/DDBJ whole genome shotgun (WGS) entry which is preliminary data.</text>
</comment>
<dbReference type="EMBL" id="JAXLQG010000004">
    <property type="protein sequence ID" value="KAK5541162.1"/>
    <property type="molecule type" value="Genomic_DNA"/>
</dbReference>
<dbReference type="Proteomes" id="UP001345827">
    <property type="component" value="Unassembled WGS sequence"/>
</dbReference>
<feature type="domain" description="Heterokaryon incompatibility" evidence="1">
    <location>
        <begin position="111"/>
        <end position="253"/>
    </location>
</feature>
<protein>
    <recommendedName>
        <fullName evidence="1">Heterokaryon incompatibility domain-containing protein</fullName>
    </recommendedName>
</protein>
<name>A0AAV9QEL8_9PEZI</name>
<dbReference type="AlphaFoldDB" id="A0AAV9QEL8"/>
<dbReference type="InterPro" id="IPR052895">
    <property type="entry name" value="HetReg/Transcr_Mod"/>
</dbReference>
<sequence length="571" mass="64312">MSLWPPLEAAHLSQGDLSELIDLFDLYGLSSAEDLKLIELPRGLRHQIVEQEVVNAYKAWRQRDLFSHEPLEHTDSLRLARVMKRGFPKEGPGARFELEVRHFRLSERPPFSALSYCWGDDGNDKLTFINGQKHWVRSNLAAFLEQSVSSAMTDWLWIDAICIDQKSPGERTHQVNLMGQIYTEANLVRVWLGTGSTIINDFLAWVFDQNLGQDSLILQGASALTAQQLDELQRGMEIFLGLGYWNRTWVVQEILLARDIRLHYGTYSFPWATIPSLMTSGLLRKALKLQDCVVYDFRASPWEEEWSKSRYFWFDKGRSNAAAGIGTFSLQELIESNKNTGCSDPRDKIFGMLGLVHKHSSLGRFAADYTISAEVLLLRTLRYDPSISISSLCFILRIGVGSLTSLMDCFIMPRLGRGRETLGDVRIRPAGFLGNFTSTGDGPESPRLFDLASQGIPGPAQSLADEGHLKCVTPFNAQPQDMVYEFIGNPCEVMETLVLIARPGKEDQLPVCVGVMVRTDQGERNGIQSIEKISHSVLRLGMFYRFEDLKKCGGLVKELLLDELRIAPASR</sequence>
<keyword evidence="3" id="KW-1185">Reference proteome</keyword>
<accession>A0AAV9QEL8</accession>
<evidence type="ECO:0000313" key="2">
    <source>
        <dbReference type="EMBL" id="KAK5541162.1"/>
    </source>
</evidence>
<proteinExistence type="predicted"/>